<dbReference type="AlphaFoldDB" id="A0A484ZAC2"/>
<name>A0A484ZAC2_9ENTR</name>
<organism evidence="1 2">
    <name type="scientific">Enterobacter cancerogenus</name>
    <dbReference type="NCBI Taxonomy" id="69218"/>
    <lineage>
        <taxon>Bacteria</taxon>
        <taxon>Pseudomonadati</taxon>
        <taxon>Pseudomonadota</taxon>
        <taxon>Gammaproteobacteria</taxon>
        <taxon>Enterobacterales</taxon>
        <taxon>Enterobacteriaceae</taxon>
        <taxon>Enterobacter</taxon>
        <taxon>Enterobacter cloacae complex</taxon>
    </lineage>
</organism>
<reference evidence="1 2" key="1">
    <citation type="submission" date="2019-03" db="EMBL/GenBank/DDBJ databases">
        <authorList>
            <consortium name="Pathogen Informatics"/>
        </authorList>
    </citation>
    <scope>NUCLEOTIDE SEQUENCE [LARGE SCALE GENOMIC DNA]</scope>
    <source>
        <strain evidence="1 2">NCTC12126</strain>
    </source>
</reference>
<proteinExistence type="predicted"/>
<dbReference type="EMBL" id="CAADIW010000082">
    <property type="protein sequence ID" value="VFS44925.1"/>
    <property type="molecule type" value="Genomic_DNA"/>
</dbReference>
<evidence type="ECO:0000313" key="2">
    <source>
        <dbReference type="Proteomes" id="UP000351155"/>
    </source>
</evidence>
<protein>
    <submittedName>
        <fullName evidence="1">Uncharacterized protein</fullName>
    </submittedName>
</protein>
<gene>
    <name evidence="1" type="ORF">NCTC12126_06240</name>
</gene>
<accession>A0A484ZAC2</accession>
<dbReference type="Proteomes" id="UP000351155">
    <property type="component" value="Unassembled WGS sequence"/>
</dbReference>
<sequence length="65" mass="7487">MHKTVSIQRNIKMCVTTYFLYPAVRLVKIKMSQDINTPLAANKTRRVIKNLPLVRSGPVFTGRDR</sequence>
<evidence type="ECO:0000313" key="1">
    <source>
        <dbReference type="EMBL" id="VFS44925.1"/>
    </source>
</evidence>